<dbReference type="EMBL" id="CABPRZ010000003">
    <property type="protein sequence ID" value="VVD81419.1"/>
    <property type="molecule type" value="Genomic_DNA"/>
</dbReference>
<dbReference type="Proteomes" id="UP000414233">
    <property type="component" value="Unassembled WGS sequence"/>
</dbReference>
<protein>
    <submittedName>
        <fullName evidence="1">Uncharacterized protein</fullName>
    </submittedName>
</protein>
<dbReference type="RefSeq" id="WP_150696014.1">
    <property type="nucleotide sequence ID" value="NZ_CABPRZ010000003.1"/>
</dbReference>
<organism evidence="1 2">
    <name type="scientific">Pandoraea terrae</name>
    <dbReference type="NCBI Taxonomy" id="1537710"/>
    <lineage>
        <taxon>Bacteria</taxon>
        <taxon>Pseudomonadati</taxon>
        <taxon>Pseudomonadota</taxon>
        <taxon>Betaproteobacteria</taxon>
        <taxon>Burkholderiales</taxon>
        <taxon>Burkholderiaceae</taxon>
        <taxon>Pandoraea</taxon>
    </lineage>
</organism>
<reference evidence="1 2" key="1">
    <citation type="submission" date="2019-08" db="EMBL/GenBank/DDBJ databases">
        <authorList>
            <person name="Peeters C."/>
        </authorList>
    </citation>
    <scope>NUCLEOTIDE SEQUENCE [LARGE SCALE GENOMIC DNA]</scope>
    <source>
        <strain evidence="1 2">LMG 30175</strain>
    </source>
</reference>
<proteinExistence type="predicted"/>
<gene>
    <name evidence="1" type="ORF">PTE30175_01083</name>
</gene>
<name>A0A5E4T5U3_9BURK</name>
<dbReference type="AlphaFoldDB" id="A0A5E4T5U3"/>
<dbReference type="OrthoDB" id="8965277at2"/>
<accession>A0A5E4T5U3</accession>
<sequence length="114" mass="12470">MIHVLDEIVVDAKHISAVLSLLQEHYLGTSAARGLTLLNRWVSPPVGVPDAPNTLWLLWQLPGVMAYYGMRGAAGPEVIAFWSAVDGLCHRRCRHVLTDADQPLPVPMECSDAT</sequence>
<evidence type="ECO:0000313" key="2">
    <source>
        <dbReference type="Proteomes" id="UP000414233"/>
    </source>
</evidence>
<keyword evidence="2" id="KW-1185">Reference proteome</keyword>
<evidence type="ECO:0000313" key="1">
    <source>
        <dbReference type="EMBL" id="VVD81419.1"/>
    </source>
</evidence>